<organism evidence="1 2">
    <name type="scientific">Xenorhabdus lircayensis</name>
    <dbReference type="NCBI Taxonomy" id="2763499"/>
    <lineage>
        <taxon>Bacteria</taxon>
        <taxon>Pseudomonadati</taxon>
        <taxon>Pseudomonadota</taxon>
        <taxon>Gammaproteobacteria</taxon>
        <taxon>Enterobacterales</taxon>
        <taxon>Morganellaceae</taxon>
        <taxon>Xenorhabdus</taxon>
    </lineage>
</organism>
<keyword evidence="2" id="KW-1185">Reference proteome</keyword>
<evidence type="ECO:0000313" key="2">
    <source>
        <dbReference type="Proteomes" id="UP000696184"/>
    </source>
</evidence>
<protein>
    <submittedName>
        <fullName evidence="1">Uncharacterized protein</fullName>
    </submittedName>
</protein>
<dbReference type="RefSeq" id="WP_198689108.1">
    <property type="nucleotide sequence ID" value="NZ_CAWPUD010000021.1"/>
</dbReference>
<dbReference type="EMBL" id="JACOII010000024">
    <property type="protein sequence ID" value="MBI6548320.1"/>
    <property type="molecule type" value="Genomic_DNA"/>
</dbReference>
<sequence>MHVKYIGEDDPRHNLVKNKIYKLMNHDDGKYLINGVFVHSDTVVAAYPHPHAILIAEYAKLAAENDEPWRWFQYRKNVFVNWQDCTKPLVFNHDWEYRLKPSPQIIRIGEWDVPVPERKPPLKGTTYYAPDILTDNYVDPLIWDNSHLDLRLLNRGLVHLTSDAANTHAHALLSLIK</sequence>
<gene>
    <name evidence="1" type="ORF">H8A87_06160</name>
</gene>
<comment type="caution">
    <text evidence="1">The sequence shown here is derived from an EMBL/GenBank/DDBJ whole genome shotgun (WGS) entry which is preliminary data.</text>
</comment>
<name>A0ABS0U351_9GAMM</name>
<dbReference type="Proteomes" id="UP000696184">
    <property type="component" value="Unassembled WGS sequence"/>
</dbReference>
<accession>A0ABS0U351</accession>
<evidence type="ECO:0000313" key="1">
    <source>
        <dbReference type="EMBL" id="MBI6548320.1"/>
    </source>
</evidence>
<reference evidence="1 2" key="1">
    <citation type="submission" date="2020-08" db="EMBL/GenBank/DDBJ databases">
        <title>Description of Xenorhabdus lircayensis sp. nov., the symbiotic bacterium associated with the entomopathogenic nematode Steirnernema unicornum.</title>
        <authorList>
            <person name="Castaneda-Alvarez C."/>
            <person name="Prodan S."/>
            <person name="Zamorano A."/>
            <person name="San-Blas E."/>
            <person name="Aballay E."/>
        </authorList>
    </citation>
    <scope>NUCLEOTIDE SEQUENCE [LARGE SCALE GENOMIC DNA]</scope>
    <source>
        <strain evidence="1 2">VLS</strain>
    </source>
</reference>
<proteinExistence type="predicted"/>